<dbReference type="SUPFAM" id="SSF56784">
    <property type="entry name" value="HAD-like"/>
    <property type="match status" value="1"/>
</dbReference>
<proteinExistence type="predicted"/>
<dbReference type="InterPro" id="IPR036412">
    <property type="entry name" value="HAD-like_sf"/>
</dbReference>
<sequence>MHRPLSHEEYHVLVQEKVRDLDRLHQSGGTNLVPGPRTVVALDVDGTVLDMDGRVSERVMASVARLRSYDVTVVIATGRGVQAAMPVARYMGLVSGWMVCANGALTLRLDPHAPGGYEVVSSWTFDPTTAICTLLEAVPDGIVAVEDPGAGFKVSRPFPDGELIEDYEVVSVADLCSAPVTRVVLRAPGMPVDRFSALVRGSGLHSVEYAVGWTAWLDVAPQGVTKARALEDLVQRLGTDASHALAVGDGSNDVEMLEWAGAGVVMASAPQWVRDRGDIVTEPVWWDGCAAVLDALVERVR</sequence>
<reference evidence="1 2" key="1">
    <citation type="submission" date="2018-09" db="EMBL/GenBank/DDBJ databases">
        <authorList>
            <person name="Li J."/>
        </authorList>
    </citation>
    <scope>NUCLEOTIDE SEQUENCE [LARGE SCALE GENOMIC DNA]</scope>
    <source>
        <strain evidence="1 2">2129</strain>
    </source>
</reference>
<dbReference type="Gene3D" id="3.40.50.1000">
    <property type="entry name" value="HAD superfamily/HAD-like"/>
    <property type="match status" value="1"/>
</dbReference>
<dbReference type="PROSITE" id="PS01229">
    <property type="entry name" value="COF_2"/>
    <property type="match status" value="1"/>
</dbReference>
<evidence type="ECO:0000313" key="2">
    <source>
        <dbReference type="Proteomes" id="UP000273001"/>
    </source>
</evidence>
<dbReference type="Proteomes" id="UP000273001">
    <property type="component" value="Chromosome"/>
</dbReference>
<evidence type="ECO:0000313" key="1">
    <source>
        <dbReference type="EMBL" id="AYD88934.1"/>
    </source>
</evidence>
<dbReference type="InterPro" id="IPR023214">
    <property type="entry name" value="HAD_sf"/>
</dbReference>
<dbReference type="EMBL" id="CP032514">
    <property type="protein sequence ID" value="AYD88934.1"/>
    <property type="molecule type" value="Genomic_DNA"/>
</dbReference>
<accession>A0ABM6Z1D9</accession>
<dbReference type="PANTHER" id="PTHR10000">
    <property type="entry name" value="PHOSPHOSERINE PHOSPHATASE"/>
    <property type="match status" value="1"/>
</dbReference>
<keyword evidence="2" id="KW-1185">Reference proteome</keyword>
<name>A0ABM6Z1D9_9ACTO</name>
<dbReference type="PANTHER" id="PTHR10000:SF8">
    <property type="entry name" value="HAD SUPERFAMILY HYDROLASE-LIKE, TYPE 3"/>
    <property type="match status" value="1"/>
</dbReference>
<organism evidence="1 2">
    <name type="scientific">Actinomyces lilanjuaniae</name>
    <dbReference type="NCBI Taxonomy" id="2321394"/>
    <lineage>
        <taxon>Bacteria</taxon>
        <taxon>Bacillati</taxon>
        <taxon>Actinomycetota</taxon>
        <taxon>Actinomycetes</taxon>
        <taxon>Actinomycetales</taxon>
        <taxon>Actinomycetaceae</taxon>
        <taxon>Actinomyces</taxon>
    </lineage>
</organism>
<protein>
    <submittedName>
        <fullName evidence="1">HAD family phosphatase</fullName>
    </submittedName>
</protein>
<dbReference type="Gene3D" id="3.30.1240.10">
    <property type="match status" value="1"/>
</dbReference>
<dbReference type="Pfam" id="PF08282">
    <property type="entry name" value="Hydrolase_3"/>
    <property type="match status" value="2"/>
</dbReference>
<gene>
    <name evidence="1" type="ORF">D5R93_00635</name>
</gene>